<dbReference type="Proteomes" id="UP000326289">
    <property type="component" value="Unassembled WGS sequence"/>
</dbReference>
<dbReference type="Gene3D" id="3.90.1300.10">
    <property type="entry name" value="Amidase signature (AS) domain"/>
    <property type="match status" value="1"/>
</dbReference>
<evidence type="ECO:0000256" key="4">
    <source>
        <dbReference type="ARBA" id="ARBA00022801"/>
    </source>
</evidence>
<dbReference type="PROSITE" id="PS00571">
    <property type="entry name" value="AMIDASES"/>
    <property type="match status" value="1"/>
</dbReference>
<name>A0A5N6JC76_9EURO</name>
<feature type="binding site" evidence="6">
    <location>
        <position position="204"/>
    </location>
    <ligand>
        <name>substrate</name>
    </ligand>
</feature>
<evidence type="ECO:0000313" key="9">
    <source>
        <dbReference type="Proteomes" id="UP000326289"/>
    </source>
</evidence>
<dbReference type="Pfam" id="PF01425">
    <property type="entry name" value="Amidase"/>
    <property type="match status" value="1"/>
</dbReference>
<keyword evidence="4" id="KW-0378">Hydrolase</keyword>
<evidence type="ECO:0000256" key="5">
    <source>
        <dbReference type="PIRSR" id="PIRSR001221-1"/>
    </source>
</evidence>
<evidence type="ECO:0000256" key="2">
    <source>
        <dbReference type="ARBA" id="ARBA00009199"/>
    </source>
</evidence>
<feature type="active site" description="Acyl-ester intermediate" evidence="5">
    <location>
        <position position="254"/>
    </location>
</feature>
<accession>A0A5N6JC76</accession>
<dbReference type="SMR" id="A0A5N6JC76"/>
<keyword evidence="9" id="KW-1185">Reference proteome</keyword>
<dbReference type="EC" id="3.5.1.4" evidence="3"/>
<evidence type="ECO:0000256" key="6">
    <source>
        <dbReference type="PIRSR" id="PIRSR001221-2"/>
    </source>
</evidence>
<dbReference type="AlphaFoldDB" id="A0A5N6JC76"/>
<dbReference type="InterPro" id="IPR020556">
    <property type="entry name" value="Amidase_CS"/>
</dbReference>
<comment type="catalytic activity">
    <reaction evidence="1">
        <text>a monocarboxylic acid amide + H2O = a monocarboxylate + NH4(+)</text>
        <dbReference type="Rhea" id="RHEA:12020"/>
        <dbReference type="ChEBI" id="CHEBI:15377"/>
        <dbReference type="ChEBI" id="CHEBI:28938"/>
        <dbReference type="ChEBI" id="CHEBI:35757"/>
        <dbReference type="ChEBI" id="CHEBI:83628"/>
        <dbReference type="EC" id="3.5.1.4"/>
    </reaction>
</comment>
<feature type="active site" description="Charge relay system" evidence="5">
    <location>
        <position position="155"/>
    </location>
</feature>
<dbReference type="GO" id="GO:0004040">
    <property type="term" value="F:amidase activity"/>
    <property type="evidence" value="ECO:0007669"/>
    <property type="project" value="UniProtKB-EC"/>
</dbReference>
<dbReference type="EMBL" id="ML732782">
    <property type="protein sequence ID" value="KAB8275383.1"/>
    <property type="molecule type" value="Genomic_DNA"/>
</dbReference>
<evidence type="ECO:0000259" key="7">
    <source>
        <dbReference type="Pfam" id="PF01425"/>
    </source>
</evidence>
<comment type="similarity">
    <text evidence="2">Belongs to the amidase family.</text>
</comment>
<dbReference type="InterPro" id="IPR023631">
    <property type="entry name" value="Amidase_dom"/>
</dbReference>
<dbReference type="PANTHER" id="PTHR46072:SF9">
    <property type="entry name" value="ACETAMIDASE"/>
    <property type="match status" value="1"/>
</dbReference>
<reference evidence="8 9" key="1">
    <citation type="submission" date="2019-04" db="EMBL/GenBank/DDBJ databases">
        <title>Fungal friends and foes A comparative genomics study of 23 Aspergillus species from section Flavi.</title>
        <authorList>
            <consortium name="DOE Joint Genome Institute"/>
            <person name="Kjaerbolling I."/>
            <person name="Vesth T.C."/>
            <person name="Frisvad J.C."/>
            <person name="Nybo J.L."/>
            <person name="Theobald S."/>
            <person name="Kildgaard S."/>
            <person name="Petersen T.I."/>
            <person name="Kuo A."/>
            <person name="Sato A."/>
            <person name="Lyhne E.K."/>
            <person name="Kogle M.E."/>
            <person name="Wiebenga A."/>
            <person name="Kun R.S."/>
            <person name="Lubbers R.J."/>
            <person name="Makela M.R."/>
            <person name="Barry K."/>
            <person name="Chovatia M."/>
            <person name="Clum A."/>
            <person name="Daum C."/>
            <person name="Haridas S."/>
            <person name="He G."/>
            <person name="LaButti K."/>
            <person name="Lipzen A."/>
            <person name="Mondo S."/>
            <person name="Pangilinan J."/>
            <person name="Riley R."/>
            <person name="Salamov A."/>
            <person name="Simmons B.A."/>
            <person name="Magnuson J.K."/>
            <person name="Henrissat B."/>
            <person name="Mortensen U.H."/>
            <person name="Larsen T.O."/>
            <person name="De vries R.P."/>
            <person name="Grigoriev I.V."/>
            <person name="Machida M."/>
            <person name="Baker S.E."/>
            <person name="Andersen M.R."/>
        </authorList>
    </citation>
    <scope>NUCLEOTIDE SEQUENCE [LARGE SCALE GENOMIC DNA]</scope>
    <source>
        <strain evidence="8 9">CBS 117635</strain>
    </source>
</reference>
<organism evidence="8 9">
    <name type="scientific">Aspergillus minisclerotigenes</name>
    <dbReference type="NCBI Taxonomy" id="656917"/>
    <lineage>
        <taxon>Eukaryota</taxon>
        <taxon>Fungi</taxon>
        <taxon>Dikarya</taxon>
        <taxon>Ascomycota</taxon>
        <taxon>Pezizomycotina</taxon>
        <taxon>Eurotiomycetes</taxon>
        <taxon>Eurotiomycetidae</taxon>
        <taxon>Eurotiales</taxon>
        <taxon>Aspergillaceae</taxon>
        <taxon>Aspergillus</taxon>
        <taxon>Aspergillus subgen. Circumdati</taxon>
    </lineage>
</organism>
<feature type="binding site" evidence="6">
    <location>
        <begin position="251"/>
        <end position="254"/>
    </location>
    <ligand>
        <name>substrate</name>
    </ligand>
</feature>
<feature type="binding site" evidence="6">
    <location>
        <position position="230"/>
    </location>
    <ligand>
        <name>substrate</name>
    </ligand>
</feature>
<sequence>MVNVLWKHQGDCSTIVYSCIYHFVTMPSASWEDIAADKRAGLEKSIPDEWKIKSVPTEGSVIDLPEKSGILSPSEIKITNSSATELVAQLANGTLKSVDVTLAFCKRAALAHQLVNCAHDFFPELALAQAKELDRYFETHKKPVGPLHGLPISLKDQLRVKGTETCMAYISWLGKRDTSDSILTALLRKAGAVFLVKTSVPQTLMVCETVNNIIGRTSNPRNLNLSCGGSSGGEGAMIAMRGGAIGIGTDIGGSIRVPAAFNSLYGIRPSHGRLPYGGMTNSMEGQETIHSVVGPIAHSAQDVRLFLQSVLKEEPWKYDSKVIPLPWREAEENAAQAKIAEKGLNFAFYDFDGVVRPHPPITRGVEIVRSTVEKNGHTVAPWTPYKHAFAVDLANKIYAADGSTDVYKHINASGEPAIPNIKDLMNPNLPKADLNEVWDAQLQKWRYQCEYLDKWREWEERTGKELDAIIAPVAATAAVRHNQFRYYGYATVFNVLDYTSVVVPVTYADKAVDHRLADYQPVSDMDKAVHAEYDPEVYHGAPVAVQIIGRRLSEERTLAIAEYIGKLLGH</sequence>
<dbReference type="InterPro" id="IPR036928">
    <property type="entry name" value="AS_sf"/>
</dbReference>
<proteinExistence type="inferred from homology"/>
<evidence type="ECO:0000256" key="1">
    <source>
        <dbReference type="ARBA" id="ARBA00001311"/>
    </source>
</evidence>
<protein>
    <recommendedName>
        <fullName evidence="3">amidase</fullName>
        <ecNumber evidence="3">3.5.1.4</ecNumber>
    </recommendedName>
</protein>
<dbReference type="PANTHER" id="PTHR46072">
    <property type="entry name" value="AMIDASE-RELATED-RELATED"/>
    <property type="match status" value="1"/>
</dbReference>
<dbReference type="SUPFAM" id="SSF75304">
    <property type="entry name" value="Amidase signature (AS) enzymes"/>
    <property type="match status" value="1"/>
</dbReference>
<evidence type="ECO:0000256" key="3">
    <source>
        <dbReference type="ARBA" id="ARBA00012922"/>
    </source>
</evidence>
<feature type="active site" description="Charge relay system" evidence="5">
    <location>
        <position position="230"/>
    </location>
</feature>
<gene>
    <name evidence="8" type="ORF">BDV30DRAFT_69082</name>
</gene>
<evidence type="ECO:0000313" key="8">
    <source>
        <dbReference type="EMBL" id="KAB8275383.1"/>
    </source>
</evidence>
<feature type="domain" description="Amidase" evidence="7">
    <location>
        <begin position="99"/>
        <end position="558"/>
    </location>
</feature>
<dbReference type="PIRSF" id="PIRSF001221">
    <property type="entry name" value="Amidase_fungi"/>
    <property type="match status" value="1"/>
</dbReference>